<proteinExistence type="inferred from homology"/>
<dbReference type="PANTHER" id="PTHR45658:SF108">
    <property type="entry name" value="GATA ZINC FINGER FAMILY PROTEIN"/>
    <property type="match status" value="1"/>
</dbReference>
<comment type="similarity">
    <text evidence="1">Belongs to the type IV zinc-finger family. Class A subfamily.</text>
</comment>
<dbReference type="CDD" id="cd00202">
    <property type="entry name" value="ZnF_GATA"/>
    <property type="match status" value="1"/>
</dbReference>
<evidence type="ECO:0000313" key="10">
    <source>
        <dbReference type="Proteomes" id="UP000604825"/>
    </source>
</evidence>
<sequence length="245" mass="26618">MLQLSCLSGLGKLDVVADCDADGSCGGGGDPCLLHSELCCPNDSLDDDTVVIEIIQDEELLKDLAIAASLPPTTGHRNENIKSGCWWGVSSAGGTPPVHATLLDNSLWTAWTTTSSSLAAEPPPAVSRLVVPSRKRDRSVMRDTRSWTSSLDMMASIPTRRRSPNNCRRGNGVRQQGLVSRRGSRRLQRACSRCDSRETPHWRAGPDGPGTLCNACGIRYTRQQCKLLPEYRPSASQSRKQAWSS</sequence>
<dbReference type="Proteomes" id="UP000604825">
    <property type="component" value="Unassembled WGS sequence"/>
</dbReference>
<dbReference type="EMBL" id="CAJGYO010000008">
    <property type="protein sequence ID" value="CAD6252045.1"/>
    <property type="molecule type" value="Genomic_DNA"/>
</dbReference>
<dbReference type="InterPro" id="IPR051140">
    <property type="entry name" value="GATA_TF"/>
</dbReference>
<dbReference type="PROSITE" id="PS50114">
    <property type="entry name" value="GATA_ZN_FINGER_2"/>
    <property type="match status" value="1"/>
</dbReference>
<evidence type="ECO:0000259" key="8">
    <source>
        <dbReference type="PROSITE" id="PS50114"/>
    </source>
</evidence>
<evidence type="ECO:0000256" key="1">
    <source>
        <dbReference type="ARBA" id="ARBA00005694"/>
    </source>
</evidence>
<gene>
    <name evidence="9" type="ORF">NCGR_LOCUS35774</name>
</gene>
<dbReference type="AlphaFoldDB" id="A0A811PZS7"/>
<dbReference type="SMART" id="SM00401">
    <property type="entry name" value="ZnF_GATA"/>
    <property type="match status" value="1"/>
</dbReference>
<dbReference type="SUPFAM" id="SSF57716">
    <property type="entry name" value="Glucocorticoid receptor-like (DNA-binding domain)"/>
    <property type="match status" value="1"/>
</dbReference>
<dbReference type="OrthoDB" id="682275at2759"/>
<evidence type="ECO:0000256" key="6">
    <source>
        <dbReference type="PROSITE-ProRule" id="PRU00094"/>
    </source>
</evidence>
<accession>A0A811PZS7</accession>
<evidence type="ECO:0000256" key="4">
    <source>
        <dbReference type="ARBA" id="ARBA00022833"/>
    </source>
</evidence>
<organism evidence="9 10">
    <name type="scientific">Miscanthus lutarioriparius</name>
    <dbReference type="NCBI Taxonomy" id="422564"/>
    <lineage>
        <taxon>Eukaryota</taxon>
        <taxon>Viridiplantae</taxon>
        <taxon>Streptophyta</taxon>
        <taxon>Embryophyta</taxon>
        <taxon>Tracheophyta</taxon>
        <taxon>Spermatophyta</taxon>
        <taxon>Magnoliopsida</taxon>
        <taxon>Liliopsida</taxon>
        <taxon>Poales</taxon>
        <taxon>Poaceae</taxon>
        <taxon>PACMAD clade</taxon>
        <taxon>Panicoideae</taxon>
        <taxon>Andropogonodae</taxon>
        <taxon>Andropogoneae</taxon>
        <taxon>Saccharinae</taxon>
        <taxon>Miscanthus</taxon>
    </lineage>
</organism>
<evidence type="ECO:0000256" key="7">
    <source>
        <dbReference type="SAM" id="MobiDB-lite"/>
    </source>
</evidence>
<dbReference type="InterPro" id="IPR000679">
    <property type="entry name" value="Znf_GATA"/>
</dbReference>
<feature type="domain" description="GATA-type" evidence="8">
    <location>
        <begin position="185"/>
        <end position="239"/>
    </location>
</feature>
<feature type="compositionally biased region" description="Polar residues" evidence="7">
    <location>
        <begin position="164"/>
        <end position="178"/>
    </location>
</feature>
<keyword evidence="5" id="KW-0010">Activator</keyword>
<dbReference type="GO" id="GO:0043565">
    <property type="term" value="F:sequence-specific DNA binding"/>
    <property type="evidence" value="ECO:0007669"/>
    <property type="project" value="InterPro"/>
</dbReference>
<reference evidence="9" key="1">
    <citation type="submission" date="2020-10" db="EMBL/GenBank/DDBJ databases">
        <authorList>
            <person name="Han B."/>
            <person name="Lu T."/>
            <person name="Zhao Q."/>
            <person name="Huang X."/>
            <person name="Zhao Y."/>
        </authorList>
    </citation>
    <scope>NUCLEOTIDE SEQUENCE</scope>
</reference>
<evidence type="ECO:0000313" key="9">
    <source>
        <dbReference type="EMBL" id="CAD6252045.1"/>
    </source>
</evidence>
<keyword evidence="3 6" id="KW-0863">Zinc-finger</keyword>
<dbReference type="GO" id="GO:0008270">
    <property type="term" value="F:zinc ion binding"/>
    <property type="evidence" value="ECO:0007669"/>
    <property type="project" value="UniProtKB-KW"/>
</dbReference>
<keyword evidence="10" id="KW-1185">Reference proteome</keyword>
<comment type="caution">
    <text evidence="9">The sequence shown here is derived from an EMBL/GenBank/DDBJ whole genome shotgun (WGS) entry which is preliminary data.</text>
</comment>
<dbReference type="Pfam" id="PF00320">
    <property type="entry name" value="GATA"/>
    <property type="match status" value="1"/>
</dbReference>
<protein>
    <recommendedName>
        <fullName evidence="8">GATA-type domain-containing protein</fullName>
    </recommendedName>
</protein>
<name>A0A811PZS7_9POAL</name>
<keyword evidence="4" id="KW-0862">Zinc</keyword>
<dbReference type="InterPro" id="IPR013088">
    <property type="entry name" value="Znf_NHR/GATA"/>
</dbReference>
<dbReference type="PANTHER" id="PTHR45658">
    <property type="entry name" value="GATA TRANSCRIPTION FACTOR"/>
    <property type="match status" value="1"/>
</dbReference>
<dbReference type="GO" id="GO:0006355">
    <property type="term" value="P:regulation of DNA-templated transcription"/>
    <property type="evidence" value="ECO:0007669"/>
    <property type="project" value="InterPro"/>
</dbReference>
<feature type="region of interest" description="Disordered" evidence="7">
    <location>
        <begin position="159"/>
        <end position="183"/>
    </location>
</feature>
<dbReference type="GO" id="GO:0030154">
    <property type="term" value="P:cell differentiation"/>
    <property type="evidence" value="ECO:0007669"/>
    <property type="project" value="TreeGrafter"/>
</dbReference>
<evidence type="ECO:0000256" key="5">
    <source>
        <dbReference type="ARBA" id="ARBA00023159"/>
    </source>
</evidence>
<evidence type="ECO:0000256" key="2">
    <source>
        <dbReference type="ARBA" id="ARBA00022723"/>
    </source>
</evidence>
<evidence type="ECO:0000256" key="3">
    <source>
        <dbReference type="ARBA" id="ARBA00022771"/>
    </source>
</evidence>
<dbReference type="GO" id="GO:0005634">
    <property type="term" value="C:nucleus"/>
    <property type="evidence" value="ECO:0007669"/>
    <property type="project" value="TreeGrafter"/>
</dbReference>
<keyword evidence="2" id="KW-0479">Metal-binding</keyword>
<dbReference type="Gene3D" id="3.30.50.10">
    <property type="entry name" value="Erythroid Transcription Factor GATA-1, subunit A"/>
    <property type="match status" value="1"/>
</dbReference>